<dbReference type="SUPFAM" id="SSF55073">
    <property type="entry name" value="Nucleotide cyclase"/>
    <property type="match status" value="1"/>
</dbReference>
<evidence type="ECO:0000313" key="3">
    <source>
        <dbReference type="Proteomes" id="UP000589716"/>
    </source>
</evidence>
<dbReference type="Pfam" id="PF00211">
    <property type="entry name" value="Guanylate_cyc"/>
    <property type="match status" value="1"/>
</dbReference>
<keyword evidence="3" id="KW-1185">Reference proteome</keyword>
<feature type="domain" description="Guanylate cyclase" evidence="1">
    <location>
        <begin position="1"/>
        <end position="54"/>
    </location>
</feature>
<comment type="caution">
    <text evidence="2">The sequence shown here is derived from an EMBL/GenBank/DDBJ whole genome shotgun (WGS) entry which is preliminary data.</text>
</comment>
<evidence type="ECO:0000313" key="2">
    <source>
        <dbReference type="EMBL" id="NZA02226.1"/>
    </source>
</evidence>
<dbReference type="InterPro" id="IPR001054">
    <property type="entry name" value="A/G_cyclase"/>
</dbReference>
<dbReference type="GO" id="GO:0035556">
    <property type="term" value="P:intracellular signal transduction"/>
    <property type="evidence" value="ECO:0007669"/>
    <property type="project" value="InterPro"/>
</dbReference>
<dbReference type="PROSITE" id="PS50125">
    <property type="entry name" value="GUANYLATE_CYCLASE_2"/>
    <property type="match status" value="1"/>
</dbReference>
<sequence>MQAAHELHHYFDDSNRSLPPDQQFHLRAGLNAAQIYVDAIDIYGSGVNLAARVASLAGPGETTVTAEVHDLLTAGLDADLEDLGECYLKHIAQPVRVWRVGPVGPAPVIQQGDATPQDLRPTIAVIPFAAQGGEAGHEMLGEALADEVIAALSRTSELHVISRLSTTVFGQRTQPIADIRHHLGANYVLSGTCRSSQTQVALFVELTDTRSGLVVWAEQLRGQVQGIFLDDDDLIARLVAGITSSVMSSELERGRTQALPTLESHTLLLSAVSLMHRLSRADFERAKAMLDHLAERMPRHPLPHASLAQWHVLKVQQGWATDRQLQARLALDSTRRALDIRPDCAAAMTAEGFVHVNLLRDPDAGMQSYEQALQINPNDSVAWLLKGTLHAFRDEGAAAVADTGRALNLSPLDPLKYFYDSLAATAALAAQDYKLAHTLALRSLRANRTHTSTLRALIVAQTMLGDTVAARETVAQLHQLEPDFSVSSFLAKSASNMSELGQRCAQAFRLVGVSE</sequence>
<protein>
    <recommendedName>
        <fullName evidence="1">Guanylate cyclase domain-containing protein</fullName>
    </recommendedName>
</protein>
<organism evidence="2 3">
    <name type="scientific">Ottowia beijingensis</name>
    <dbReference type="NCBI Taxonomy" id="1207057"/>
    <lineage>
        <taxon>Bacteria</taxon>
        <taxon>Pseudomonadati</taxon>
        <taxon>Pseudomonadota</taxon>
        <taxon>Betaproteobacteria</taxon>
        <taxon>Burkholderiales</taxon>
        <taxon>Comamonadaceae</taxon>
        <taxon>Ottowia</taxon>
    </lineage>
</organism>
<dbReference type="Proteomes" id="UP000589716">
    <property type="component" value="Unassembled WGS sequence"/>
</dbReference>
<dbReference type="InterPro" id="IPR011990">
    <property type="entry name" value="TPR-like_helical_dom_sf"/>
</dbReference>
<proteinExistence type="predicted"/>
<dbReference type="Gene3D" id="3.40.50.10070">
    <property type="entry name" value="TolB, N-terminal domain"/>
    <property type="match status" value="1"/>
</dbReference>
<dbReference type="Gene3D" id="3.30.70.1230">
    <property type="entry name" value="Nucleotide cyclase"/>
    <property type="match status" value="1"/>
</dbReference>
<reference evidence="2 3" key="1">
    <citation type="submission" date="2020-07" db="EMBL/GenBank/DDBJ databases">
        <authorList>
            <person name="Maaloum M."/>
        </authorList>
    </citation>
    <scope>NUCLEOTIDE SEQUENCE [LARGE SCALE GENOMIC DNA]</scope>
    <source>
        <strain evidence="2 3">GCS-AN-3</strain>
    </source>
</reference>
<dbReference type="GO" id="GO:0004016">
    <property type="term" value="F:adenylate cyclase activity"/>
    <property type="evidence" value="ECO:0007669"/>
    <property type="project" value="UniProtKB-ARBA"/>
</dbReference>
<dbReference type="CDD" id="cd07302">
    <property type="entry name" value="CHD"/>
    <property type="match status" value="1"/>
</dbReference>
<evidence type="ECO:0000259" key="1">
    <source>
        <dbReference type="PROSITE" id="PS50125"/>
    </source>
</evidence>
<name>A0A853IP41_9BURK</name>
<dbReference type="RefSeq" id="WP_180550576.1">
    <property type="nucleotide sequence ID" value="NZ_JACCKX010000001.1"/>
</dbReference>
<accession>A0A853IP41</accession>
<gene>
    <name evidence="2" type="ORF">H0I39_11555</name>
</gene>
<dbReference type="EMBL" id="JACCKX010000001">
    <property type="protein sequence ID" value="NZA02226.1"/>
    <property type="molecule type" value="Genomic_DNA"/>
</dbReference>
<dbReference type="AlphaFoldDB" id="A0A853IP41"/>
<dbReference type="Gene3D" id="1.25.40.10">
    <property type="entry name" value="Tetratricopeptide repeat domain"/>
    <property type="match status" value="1"/>
</dbReference>
<dbReference type="GO" id="GO:0009190">
    <property type="term" value="P:cyclic nucleotide biosynthetic process"/>
    <property type="evidence" value="ECO:0007669"/>
    <property type="project" value="InterPro"/>
</dbReference>
<dbReference type="InterPro" id="IPR029787">
    <property type="entry name" value="Nucleotide_cyclase"/>
</dbReference>
<dbReference type="SUPFAM" id="SSF48452">
    <property type="entry name" value="TPR-like"/>
    <property type="match status" value="1"/>
</dbReference>